<protein>
    <submittedName>
        <fullName evidence="1">Uncharacterized protein</fullName>
    </submittedName>
</protein>
<dbReference type="RefSeq" id="WP_006003520.1">
    <property type="nucleotide sequence ID" value="NZ_BAET01000007.1"/>
</dbReference>
<dbReference type="STRING" id="56804.BAE46_00335"/>
<dbReference type="Proteomes" id="UP000053586">
    <property type="component" value="Unassembled WGS sequence"/>
</dbReference>
<dbReference type="AlphaFoldDB" id="H5T9F3"/>
<evidence type="ECO:0000313" key="2">
    <source>
        <dbReference type="Proteomes" id="UP000053586"/>
    </source>
</evidence>
<dbReference type="EMBL" id="BAET01000007">
    <property type="protein sequence ID" value="GAB54930.1"/>
    <property type="molecule type" value="Genomic_DNA"/>
</dbReference>
<dbReference type="OrthoDB" id="6238772at2"/>
<reference evidence="1 2" key="1">
    <citation type="journal article" date="2012" name="J. Bacteriol.">
        <title>Genome sequence of proteorhodopsin-containing sea ice bacterium Glaciecola punicea ACAM 611T.</title>
        <authorList>
            <person name="Qin Q.-L."/>
            <person name="Xie B.-B."/>
            <person name="Shu Y.-L."/>
            <person name="Rong J.-C."/>
            <person name="Zhao D.-L."/>
            <person name="Zhang X.-Y."/>
            <person name="Chen X.-L."/>
            <person name="Zhou B.-C."/>
            <person name="Zhanga Y.-Z."/>
        </authorList>
    </citation>
    <scope>NUCLEOTIDE SEQUENCE [LARGE SCALE GENOMIC DNA]</scope>
    <source>
        <strain evidence="1 2">ACAM 611</strain>
    </source>
</reference>
<proteinExistence type="predicted"/>
<name>H5T9F3_9ALTE</name>
<accession>H5T9F3</accession>
<evidence type="ECO:0000313" key="1">
    <source>
        <dbReference type="EMBL" id="GAB54930.1"/>
    </source>
</evidence>
<gene>
    <name evidence="1" type="ORF">GPUN_0795</name>
</gene>
<organism evidence="1 2">
    <name type="scientific">Glaciecola punicea ACAM 611</name>
    <dbReference type="NCBI Taxonomy" id="1121923"/>
    <lineage>
        <taxon>Bacteria</taxon>
        <taxon>Pseudomonadati</taxon>
        <taxon>Pseudomonadota</taxon>
        <taxon>Gammaproteobacteria</taxon>
        <taxon>Alteromonadales</taxon>
        <taxon>Alteromonadaceae</taxon>
        <taxon>Glaciecola</taxon>
    </lineage>
</organism>
<reference evidence="1 2" key="2">
    <citation type="journal article" date="2017" name="Antonie Van Leeuwenhoek">
        <title>Rhizobium rhizosphaerae sp. nov., a novel species isolated from rice rhizosphere.</title>
        <authorList>
            <person name="Zhao J.J."/>
            <person name="Zhang J."/>
            <person name="Zhang R.J."/>
            <person name="Zhang C.W."/>
            <person name="Yin H.Q."/>
            <person name="Zhang X.X."/>
        </authorList>
    </citation>
    <scope>NUCLEOTIDE SEQUENCE [LARGE SCALE GENOMIC DNA]</scope>
    <source>
        <strain evidence="1 2">ACAM 611</strain>
    </source>
</reference>
<comment type="caution">
    <text evidence="1">The sequence shown here is derived from an EMBL/GenBank/DDBJ whole genome shotgun (WGS) entry which is preliminary data.</text>
</comment>
<sequence length="96" mass="11318">MKHFVDIHTILSTAEDMDDIHDEPQAASDRLNEVLHLVYDMSSDDIPSQELENMLSFVWEHWHPDKHLSDIEVDDLVDWVDHLMNTWDNDAYNGEE</sequence>
<keyword evidence="2" id="KW-1185">Reference proteome</keyword>